<dbReference type="EMBL" id="BPVZ01000047">
    <property type="protein sequence ID" value="GKV17142.1"/>
    <property type="molecule type" value="Genomic_DNA"/>
</dbReference>
<feature type="region of interest" description="Disordered" evidence="9">
    <location>
        <begin position="28"/>
        <end position="101"/>
    </location>
</feature>
<sequence>MKLFLVEARRLSLPKHSSLFLPLYRSLSSSPLQPETTQNPPQSEDSKSPLPRRPQLIPIQPVSYSPRPKHETQQQGAPPSHASPQQQAPPIETPNQPVTQEARSSWTLEDLRYVKNVPSVMPVSYPTRIAPLPEDRAPREERKEMNDLRKEESGDMERERQRIEMENREMRRAFRIAVDGEKGMVPFPMLIKPEKKNEKRPVLDLMDAIRQVKANAKAAFDETLEAHVRLAVDQKRSELIVRGTMALPHGAKKGVRVAVFAEGADADEARDAGADIVGGVELIEEIASAGKIEFDRCFSTPKVMPKLFKISRILNQHGLMPNPKQGTVTKDVTKAIKEAKEGQVKFRMDKTSIVHVGLGKVSFSEESLRDNIGAFMNALLLAKPAGLKKTSKYAGYVNSFHICGTMSPGFPVSIQSLSRAADHYSKVYLTA</sequence>
<evidence type="ECO:0000256" key="5">
    <source>
        <dbReference type="ARBA" id="ARBA00023274"/>
    </source>
</evidence>
<dbReference type="NCBIfam" id="TIGR01169">
    <property type="entry name" value="rplA_bact"/>
    <property type="match status" value="1"/>
</dbReference>
<dbReference type="SUPFAM" id="SSF56808">
    <property type="entry name" value="Ribosomal protein L1"/>
    <property type="match status" value="1"/>
</dbReference>
<evidence type="ECO:0000256" key="6">
    <source>
        <dbReference type="ARBA" id="ARBA00035205"/>
    </source>
</evidence>
<dbReference type="InterPro" id="IPR028364">
    <property type="entry name" value="Ribosomal_uL1/biogenesis"/>
</dbReference>
<dbReference type="InterPro" id="IPR005878">
    <property type="entry name" value="Ribosom_uL1_bac-type"/>
</dbReference>
<dbReference type="GO" id="GO:0006412">
    <property type="term" value="P:translation"/>
    <property type="evidence" value="ECO:0007669"/>
    <property type="project" value="InterPro"/>
</dbReference>
<dbReference type="GO" id="GO:0015934">
    <property type="term" value="C:large ribosomal subunit"/>
    <property type="evidence" value="ECO:0007669"/>
    <property type="project" value="InterPro"/>
</dbReference>
<evidence type="ECO:0000313" key="11">
    <source>
        <dbReference type="Proteomes" id="UP001054252"/>
    </source>
</evidence>
<name>A0AAV5JTX5_9ROSI</name>
<feature type="compositionally biased region" description="Low complexity" evidence="9">
    <location>
        <begin position="73"/>
        <end position="90"/>
    </location>
</feature>
<keyword evidence="4" id="KW-0689">Ribosomal protein</keyword>
<keyword evidence="3" id="KW-0694">RNA-binding</keyword>
<keyword evidence="5" id="KW-0687">Ribonucleoprotein</keyword>
<dbReference type="GO" id="GO:0019843">
    <property type="term" value="F:rRNA binding"/>
    <property type="evidence" value="ECO:0007669"/>
    <property type="project" value="UniProtKB-KW"/>
</dbReference>
<evidence type="ECO:0000256" key="3">
    <source>
        <dbReference type="ARBA" id="ARBA00022884"/>
    </source>
</evidence>
<dbReference type="Gene3D" id="3.30.190.20">
    <property type="match status" value="1"/>
</dbReference>
<gene>
    <name evidence="10" type="ORF">SLEP1_g27683</name>
</gene>
<feature type="compositionally biased region" description="Basic and acidic residues" evidence="9">
    <location>
        <begin position="133"/>
        <end position="160"/>
    </location>
</feature>
<dbReference type="Pfam" id="PF00687">
    <property type="entry name" value="Ribosomal_L1"/>
    <property type="match status" value="1"/>
</dbReference>
<evidence type="ECO:0000256" key="1">
    <source>
        <dbReference type="ARBA" id="ARBA00010531"/>
    </source>
</evidence>
<organism evidence="10 11">
    <name type="scientific">Rubroshorea leprosula</name>
    <dbReference type="NCBI Taxonomy" id="152421"/>
    <lineage>
        <taxon>Eukaryota</taxon>
        <taxon>Viridiplantae</taxon>
        <taxon>Streptophyta</taxon>
        <taxon>Embryophyta</taxon>
        <taxon>Tracheophyta</taxon>
        <taxon>Spermatophyta</taxon>
        <taxon>Magnoliopsida</taxon>
        <taxon>eudicotyledons</taxon>
        <taxon>Gunneridae</taxon>
        <taxon>Pentapetalae</taxon>
        <taxon>rosids</taxon>
        <taxon>malvids</taxon>
        <taxon>Malvales</taxon>
        <taxon>Dipterocarpaceae</taxon>
        <taxon>Rubroshorea</taxon>
    </lineage>
</organism>
<proteinExistence type="inferred from homology"/>
<dbReference type="InterPro" id="IPR016095">
    <property type="entry name" value="Ribosomal_uL1_3-a/b-sand"/>
</dbReference>
<comment type="caution">
    <text evidence="10">The sequence shown here is derived from an EMBL/GenBank/DDBJ whole genome shotgun (WGS) entry which is preliminary data.</text>
</comment>
<evidence type="ECO:0000256" key="2">
    <source>
        <dbReference type="ARBA" id="ARBA00022730"/>
    </source>
</evidence>
<comment type="function">
    <text evidence="7">This protein binds directly to 23S ribosomal RNA.</text>
</comment>
<dbReference type="InterPro" id="IPR023674">
    <property type="entry name" value="Ribosomal_uL1-like"/>
</dbReference>
<dbReference type="CDD" id="cd00403">
    <property type="entry name" value="Ribosomal_L1"/>
    <property type="match status" value="1"/>
</dbReference>
<dbReference type="AlphaFoldDB" id="A0AAV5JTX5"/>
<protein>
    <recommendedName>
        <fullName evidence="6">Large ribosomal subunit protein uL1c</fullName>
    </recommendedName>
    <alternativeName>
        <fullName evidence="8">CL1</fullName>
    </alternativeName>
</protein>
<comment type="similarity">
    <text evidence="1">Belongs to the universal ribosomal protein uL1 family.</text>
</comment>
<dbReference type="Proteomes" id="UP001054252">
    <property type="component" value="Unassembled WGS sequence"/>
</dbReference>
<evidence type="ECO:0000256" key="4">
    <source>
        <dbReference type="ARBA" id="ARBA00022980"/>
    </source>
</evidence>
<dbReference type="PANTHER" id="PTHR36427">
    <property type="entry name" value="54S RIBOSOMAL PROTEIN L1, MITOCHONDRIAL"/>
    <property type="match status" value="1"/>
</dbReference>
<feature type="region of interest" description="Disordered" evidence="9">
    <location>
        <begin position="129"/>
        <end position="160"/>
    </location>
</feature>
<evidence type="ECO:0000256" key="8">
    <source>
        <dbReference type="ARBA" id="ARBA00082680"/>
    </source>
</evidence>
<dbReference type="GO" id="GO:0003735">
    <property type="term" value="F:structural constituent of ribosome"/>
    <property type="evidence" value="ECO:0007669"/>
    <property type="project" value="InterPro"/>
</dbReference>
<keyword evidence="2" id="KW-0699">rRNA-binding</keyword>
<accession>A0AAV5JTX5</accession>
<reference evidence="10 11" key="1">
    <citation type="journal article" date="2021" name="Commun. Biol.">
        <title>The genome of Shorea leprosula (Dipterocarpaceae) highlights the ecological relevance of drought in aseasonal tropical rainforests.</title>
        <authorList>
            <person name="Ng K.K.S."/>
            <person name="Kobayashi M.J."/>
            <person name="Fawcett J.A."/>
            <person name="Hatakeyama M."/>
            <person name="Paape T."/>
            <person name="Ng C.H."/>
            <person name="Ang C.C."/>
            <person name="Tnah L.H."/>
            <person name="Lee C.T."/>
            <person name="Nishiyama T."/>
            <person name="Sese J."/>
            <person name="O'Brien M.J."/>
            <person name="Copetti D."/>
            <person name="Mohd Noor M.I."/>
            <person name="Ong R.C."/>
            <person name="Putra M."/>
            <person name="Sireger I.Z."/>
            <person name="Indrioko S."/>
            <person name="Kosugi Y."/>
            <person name="Izuno A."/>
            <person name="Isagi Y."/>
            <person name="Lee S.L."/>
            <person name="Shimizu K.K."/>
        </authorList>
    </citation>
    <scope>NUCLEOTIDE SEQUENCE [LARGE SCALE GENOMIC DNA]</scope>
    <source>
        <strain evidence="10">214</strain>
    </source>
</reference>
<keyword evidence="11" id="KW-1185">Reference proteome</keyword>
<dbReference type="Gene3D" id="3.40.50.790">
    <property type="match status" value="1"/>
</dbReference>
<evidence type="ECO:0000256" key="9">
    <source>
        <dbReference type="SAM" id="MobiDB-lite"/>
    </source>
</evidence>
<evidence type="ECO:0000313" key="10">
    <source>
        <dbReference type="EMBL" id="GKV17142.1"/>
    </source>
</evidence>
<dbReference type="FunFam" id="3.40.50.790:FF:000001">
    <property type="entry name" value="50S ribosomal protein L1"/>
    <property type="match status" value="1"/>
</dbReference>
<evidence type="ECO:0000256" key="7">
    <source>
        <dbReference type="ARBA" id="ARBA00057875"/>
    </source>
</evidence>
<dbReference type="PANTHER" id="PTHR36427:SF4">
    <property type="entry name" value="RIBOSOMAL PROTEIN L1P_L10E FAMILY"/>
    <property type="match status" value="1"/>
</dbReference>